<organism evidence="3 4">
    <name type="scientific">Tagetes erecta</name>
    <name type="common">African marigold</name>
    <dbReference type="NCBI Taxonomy" id="13708"/>
    <lineage>
        <taxon>Eukaryota</taxon>
        <taxon>Viridiplantae</taxon>
        <taxon>Streptophyta</taxon>
        <taxon>Embryophyta</taxon>
        <taxon>Tracheophyta</taxon>
        <taxon>Spermatophyta</taxon>
        <taxon>Magnoliopsida</taxon>
        <taxon>eudicotyledons</taxon>
        <taxon>Gunneridae</taxon>
        <taxon>Pentapetalae</taxon>
        <taxon>asterids</taxon>
        <taxon>campanulids</taxon>
        <taxon>Asterales</taxon>
        <taxon>Asteraceae</taxon>
        <taxon>Asteroideae</taxon>
        <taxon>Heliantheae alliance</taxon>
        <taxon>Tageteae</taxon>
        <taxon>Tagetes</taxon>
    </lineage>
</organism>
<dbReference type="EMBL" id="JAUHHV010000004">
    <property type="protein sequence ID" value="KAK1426511.1"/>
    <property type="molecule type" value="Genomic_DNA"/>
</dbReference>
<dbReference type="Gene3D" id="2.40.160.200">
    <property type="entry name" value="LURP1-related"/>
    <property type="match status" value="1"/>
</dbReference>
<dbReference type="InterPro" id="IPR025659">
    <property type="entry name" value="Tubby-like_C"/>
</dbReference>
<accession>A0AAD8NZG6</accession>
<gene>
    <name evidence="3" type="ORF">QVD17_15185</name>
</gene>
<evidence type="ECO:0000313" key="4">
    <source>
        <dbReference type="Proteomes" id="UP001229421"/>
    </source>
</evidence>
<sequence>MMVVDPRFFSSCKVNLAFVRNSLTVADGNLSCVLDVNGNVIFIIKDKNFSLHDRHILLDASEIPILTFQKKHRSMHRRWQAFRRDSTCAKDLIFSTKKTSVIQRVTELSVFLSDNKEEVVGDYKVAGDWKNRSCTVYSYDGSTILAEMHDKHLDPCIQSDKNTYGISVSPNVDYALVVALMVILYEVNKDRRRKKLKRKRKSGGNKENRDDDGDTDREKEEDDDDDDDDQDEEEDDDDDDSDSDSD</sequence>
<comment type="similarity">
    <text evidence="1">Belongs to the LOR family.</text>
</comment>
<feature type="compositionally biased region" description="Acidic residues" evidence="2">
    <location>
        <begin position="210"/>
        <end position="246"/>
    </location>
</feature>
<proteinExistence type="inferred from homology"/>
<dbReference type="PANTHER" id="PTHR31087:SF108">
    <property type="entry name" value="TUBBY C-TERMINAL-LIKE DOMAIN-CONTAINING PROTEIN-RELATED"/>
    <property type="match status" value="1"/>
</dbReference>
<comment type="caution">
    <text evidence="3">The sequence shown here is derived from an EMBL/GenBank/DDBJ whole genome shotgun (WGS) entry which is preliminary data.</text>
</comment>
<dbReference type="AlphaFoldDB" id="A0AAD8NZG6"/>
<evidence type="ECO:0000256" key="2">
    <source>
        <dbReference type="SAM" id="MobiDB-lite"/>
    </source>
</evidence>
<dbReference type="InterPro" id="IPR038595">
    <property type="entry name" value="LOR_sf"/>
</dbReference>
<name>A0AAD8NZG6_TARER</name>
<dbReference type="SUPFAM" id="SSF54518">
    <property type="entry name" value="Tubby C-terminal domain-like"/>
    <property type="match status" value="1"/>
</dbReference>
<feature type="region of interest" description="Disordered" evidence="2">
    <location>
        <begin position="195"/>
        <end position="246"/>
    </location>
</feature>
<dbReference type="PANTHER" id="PTHR31087">
    <property type="match status" value="1"/>
</dbReference>
<dbReference type="InterPro" id="IPR007612">
    <property type="entry name" value="LOR"/>
</dbReference>
<evidence type="ECO:0000256" key="1">
    <source>
        <dbReference type="ARBA" id="ARBA00005437"/>
    </source>
</evidence>
<keyword evidence="4" id="KW-1185">Reference proteome</keyword>
<dbReference type="Pfam" id="PF04525">
    <property type="entry name" value="LOR"/>
    <property type="match status" value="1"/>
</dbReference>
<reference evidence="3" key="1">
    <citation type="journal article" date="2023" name="bioRxiv">
        <title>Improved chromosome-level genome assembly for marigold (Tagetes erecta).</title>
        <authorList>
            <person name="Jiang F."/>
            <person name="Yuan L."/>
            <person name="Wang S."/>
            <person name="Wang H."/>
            <person name="Xu D."/>
            <person name="Wang A."/>
            <person name="Fan W."/>
        </authorList>
    </citation>
    <scope>NUCLEOTIDE SEQUENCE</scope>
    <source>
        <strain evidence="3">WSJ</strain>
        <tissue evidence="3">Leaf</tissue>
    </source>
</reference>
<dbReference type="Proteomes" id="UP001229421">
    <property type="component" value="Unassembled WGS sequence"/>
</dbReference>
<evidence type="ECO:0000313" key="3">
    <source>
        <dbReference type="EMBL" id="KAK1426511.1"/>
    </source>
</evidence>
<protein>
    <submittedName>
        <fullName evidence="3">Uncharacterized protein</fullName>
    </submittedName>
</protein>